<comment type="caution">
    <text evidence="1">The sequence shown here is derived from an EMBL/GenBank/DDBJ whole genome shotgun (WGS) entry which is preliminary data.</text>
</comment>
<gene>
    <name evidence="1" type="ORF">JMJ77_002510</name>
</gene>
<dbReference type="AlphaFoldDB" id="A0A9P7R816"/>
<keyword evidence="2" id="KW-1185">Reference proteome</keyword>
<feature type="non-terminal residue" evidence="1">
    <location>
        <position position="85"/>
    </location>
</feature>
<dbReference type="Proteomes" id="UP000699042">
    <property type="component" value="Unassembled WGS sequence"/>
</dbReference>
<protein>
    <submittedName>
        <fullName evidence="1">Uncharacterized protein</fullName>
    </submittedName>
</protein>
<organism evidence="1 2">
    <name type="scientific">Colletotrichum scovillei</name>
    <dbReference type="NCBI Taxonomy" id="1209932"/>
    <lineage>
        <taxon>Eukaryota</taxon>
        <taxon>Fungi</taxon>
        <taxon>Dikarya</taxon>
        <taxon>Ascomycota</taxon>
        <taxon>Pezizomycotina</taxon>
        <taxon>Sordariomycetes</taxon>
        <taxon>Hypocreomycetidae</taxon>
        <taxon>Glomerellales</taxon>
        <taxon>Glomerellaceae</taxon>
        <taxon>Colletotrichum</taxon>
        <taxon>Colletotrichum acutatum species complex</taxon>
    </lineage>
</organism>
<name>A0A9P7R816_9PEZI</name>
<dbReference type="EMBL" id="JAESDN010000004">
    <property type="protein sequence ID" value="KAG7051897.1"/>
    <property type="molecule type" value="Genomic_DNA"/>
</dbReference>
<evidence type="ECO:0000313" key="1">
    <source>
        <dbReference type="EMBL" id="KAG7051897.1"/>
    </source>
</evidence>
<accession>A0A9P7R816</accession>
<evidence type="ECO:0000313" key="2">
    <source>
        <dbReference type="Proteomes" id="UP000699042"/>
    </source>
</evidence>
<sequence length="85" mass="9424">MVRFPGLGFRGASSPVPYGYKPKVLNVLTPRHRKTPADRDGCIKSHQSNRTQAHGFLELDGSCFLESAFLFCFSPAQDPIRPDST</sequence>
<reference evidence="1" key="1">
    <citation type="submission" date="2021-05" db="EMBL/GenBank/DDBJ databases">
        <title>Comparative genomics of three Colletotrichum scovillei strains and genetic complementation revealed genes involved fungal growth and virulence on chili pepper.</title>
        <authorList>
            <person name="Hsieh D.-K."/>
            <person name="Chuang S.-C."/>
            <person name="Chen C.-Y."/>
            <person name="Chao Y.-T."/>
            <person name="Lu M.-Y.J."/>
            <person name="Lee M.-H."/>
            <person name="Shih M.-C."/>
        </authorList>
    </citation>
    <scope>NUCLEOTIDE SEQUENCE</scope>
    <source>
        <strain evidence="1">Coll-153</strain>
    </source>
</reference>
<proteinExistence type="predicted"/>